<evidence type="ECO:0000256" key="2">
    <source>
        <dbReference type="PIRNR" id="PIRNR001365"/>
    </source>
</evidence>
<dbReference type="PANTHER" id="PTHR42849:SF1">
    <property type="entry name" value="N-ACETYLNEURAMINATE LYASE"/>
    <property type="match status" value="1"/>
</dbReference>
<comment type="similarity">
    <text evidence="2">Belongs to the DapA family.</text>
</comment>
<dbReference type="Pfam" id="PF00701">
    <property type="entry name" value="DHDPS"/>
    <property type="match status" value="1"/>
</dbReference>
<sequence>MNKEDLFKGLWPALITPVGNNEKPELKELNKLCEVLVKQGVDGLYVLGSTGQGVLFGEEDRKEVLEVVLECVGGRVPVMAQLGCLTTRESVRLAEHAALSGVAAVSSVGPIYFAGGQQMAIHHYTEIAEAAQLPFFPYQLGVIPGNFEEFIQSILKVPFIEGMKLTTGNLLEISRVHNIAKDQLKLFSGADELFCQASLSGTVGAIGTFYNLWGQECKYVLHEFQKGNFQLASRFMLKFQEIIELVLPNIWTFLKEAMLIKHQVNIGNTISPLGRGQIGWTESQVAAILASLAQTLQE</sequence>
<keyword evidence="1 2" id="KW-0456">Lyase</keyword>
<protein>
    <submittedName>
        <fullName evidence="3">Dihydrodipicolinate synthase family protein</fullName>
    </submittedName>
</protein>
<dbReference type="InterPro" id="IPR013785">
    <property type="entry name" value="Aldolase_TIM"/>
</dbReference>
<dbReference type="Gene3D" id="3.20.20.70">
    <property type="entry name" value="Aldolase class I"/>
    <property type="match status" value="1"/>
</dbReference>
<evidence type="ECO:0000313" key="3">
    <source>
        <dbReference type="EMBL" id="MBB2147416.1"/>
    </source>
</evidence>
<proteinExistence type="inferred from homology"/>
<organism evidence="3 4">
    <name type="scientific">Pedobacter gandavensis</name>
    <dbReference type="NCBI Taxonomy" id="2679963"/>
    <lineage>
        <taxon>Bacteria</taxon>
        <taxon>Pseudomonadati</taxon>
        <taxon>Bacteroidota</taxon>
        <taxon>Sphingobacteriia</taxon>
        <taxon>Sphingobacteriales</taxon>
        <taxon>Sphingobacteriaceae</taxon>
        <taxon>Pedobacter</taxon>
    </lineage>
</organism>
<keyword evidence="4" id="KW-1185">Reference proteome</keyword>
<dbReference type="RefSeq" id="WP_182952695.1">
    <property type="nucleotide sequence ID" value="NZ_WNXC01000001.1"/>
</dbReference>
<dbReference type="SUPFAM" id="SSF51569">
    <property type="entry name" value="Aldolase"/>
    <property type="match status" value="1"/>
</dbReference>
<dbReference type="InterPro" id="IPR002220">
    <property type="entry name" value="DapA-like"/>
</dbReference>
<dbReference type="PRINTS" id="PR00146">
    <property type="entry name" value="DHPICSNTHASE"/>
</dbReference>
<dbReference type="PIRSF" id="PIRSF001365">
    <property type="entry name" value="DHDPS"/>
    <property type="match status" value="1"/>
</dbReference>
<dbReference type="PANTHER" id="PTHR42849">
    <property type="entry name" value="N-ACETYLNEURAMINATE LYASE"/>
    <property type="match status" value="1"/>
</dbReference>
<comment type="caution">
    <text evidence="3">The sequence shown here is derived from an EMBL/GenBank/DDBJ whole genome shotgun (WGS) entry which is preliminary data.</text>
</comment>
<accession>A0ABR6EQA1</accession>
<name>A0ABR6EQA1_9SPHI</name>
<evidence type="ECO:0000313" key="4">
    <source>
        <dbReference type="Proteomes" id="UP000636110"/>
    </source>
</evidence>
<dbReference type="SMART" id="SM01130">
    <property type="entry name" value="DHDPS"/>
    <property type="match status" value="1"/>
</dbReference>
<gene>
    <name evidence="3" type="ORF">GM920_00700</name>
</gene>
<dbReference type="Proteomes" id="UP000636110">
    <property type="component" value="Unassembled WGS sequence"/>
</dbReference>
<reference evidence="3 4" key="1">
    <citation type="submission" date="2019-11" db="EMBL/GenBank/DDBJ databases">
        <title>Description of Pedobacter sp. LMG 31462T.</title>
        <authorList>
            <person name="Carlier A."/>
            <person name="Qi S."/>
            <person name="Vandamme P."/>
        </authorList>
    </citation>
    <scope>NUCLEOTIDE SEQUENCE [LARGE SCALE GENOMIC DNA]</scope>
    <source>
        <strain evidence="3 4">LMG 31462</strain>
    </source>
</reference>
<dbReference type="CDD" id="cd00408">
    <property type="entry name" value="DHDPS-like"/>
    <property type="match status" value="1"/>
</dbReference>
<evidence type="ECO:0000256" key="1">
    <source>
        <dbReference type="ARBA" id="ARBA00023239"/>
    </source>
</evidence>
<dbReference type="EMBL" id="WNXC01000001">
    <property type="protein sequence ID" value="MBB2147416.1"/>
    <property type="molecule type" value="Genomic_DNA"/>
</dbReference>